<reference evidence="10 11" key="1">
    <citation type="submission" date="2018-02" db="EMBL/GenBank/DDBJ databases">
        <title>The draft genome of Phyllobacterium myrsinacearum DSM5892.</title>
        <authorList>
            <person name="Li L."/>
            <person name="Liu L."/>
            <person name="Zhang X."/>
            <person name="Wang T."/>
        </authorList>
    </citation>
    <scope>NUCLEOTIDE SEQUENCE [LARGE SCALE GENOMIC DNA]</scope>
    <source>
        <strain evidence="10 11">DSM 5892</strain>
    </source>
</reference>
<dbReference type="InterPro" id="IPR037925">
    <property type="entry name" value="FlgE/F/G-like"/>
</dbReference>
<comment type="similarity">
    <text evidence="2 5">Belongs to the flagella basal body rod proteins family.</text>
</comment>
<dbReference type="Pfam" id="PF06429">
    <property type="entry name" value="Flg_bbr_C"/>
    <property type="match status" value="1"/>
</dbReference>
<organism evidence="10 11">
    <name type="scientific">Phyllobacterium myrsinacearum</name>
    <dbReference type="NCBI Taxonomy" id="28101"/>
    <lineage>
        <taxon>Bacteria</taxon>
        <taxon>Pseudomonadati</taxon>
        <taxon>Pseudomonadota</taxon>
        <taxon>Alphaproteobacteria</taxon>
        <taxon>Hyphomicrobiales</taxon>
        <taxon>Phyllobacteriaceae</taxon>
        <taxon>Phyllobacterium</taxon>
    </lineage>
</organism>
<keyword evidence="10" id="KW-0969">Cilium</keyword>
<evidence type="ECO:0000313" key="10">
    <source>
        <dbReference type="EMBL" id="PRD51637.1"/>
    </source>
</evidence>
<dbReference type="NCBIfam" id="TIGR03506">
    <property type="entry name" value="FlgEFG_subfam"/>
    <property type="match status" value="1"/>
</dbReference>
<dbReference type="InterPro" id="IPR037058">
    <property type="entry name" value="Falgellar_hook_FlgE_sf"/>
</dbReference>
<evidence type="ECO:0000256" key="3">
    <source>
        <dbReference type="ARBA" id="ARBA00019015"/>
    </source>
</evidence>
<dbReference type="Pfam" id="PF07559">
    <property type="entry name" value="FlgE_D2"/>
    <property type="match status" value="1"/>
</dbReference>
<dbReference type="GO" id="GO:0009425">
    <property type="term" value="C:bacterial-type flagellum basal body"/>
    <property type="evidence" value="ECO:0007669"/>
    <property type="project" value="UniProtKB-SubCell"/>
</dbReference>
<feature type="domain" description="Flagellar basal body rod protein N-terminal" evidence="6">
    <location>
        <begin position="7"/>
        <end position="37"/>
    </location>
</feature>
<dbReference type="PANTHER" id="PTHR30435">
    <property type="entry name" value="FLAGELLAR PROTEIN"/>
    <property type="match status" value="1"/>
</dbReference>
<feature type="domain" description="Flagellar hook protein FlgE/F/G-like D1" evidence="9">
    <location>
        <begin position="84"/>
        <end position="137"/>
    </location>
</feature>
<dbReference type="InterPro" id="IPR019776">
    <property type="entry name" value="Flagellar_basal_body_rod_CS"/>
</dbReference>
<comment type="subcellular location">
    <subcellularLocation>
        <location evidence="1 5">Bacterial flagellum basal body</location>
    </subcellularLocation>
</comment>
<proteinExistence type="inferred from homology"/>
<comment type="caution">
    <text evidence="10">The sequence shown here is derived from an EMBL/GenBank/DDBJ whole genome shotgun (WGS) entry which is preliminary data.</text>
</comment>
<evidence type="ECO:0000256" key="5">
    <source>
        <dbReference type="RuleBase" id="RU362116"/>
    </source>
</evidence>
<evidence type="ECO:0000313" key="11">
    <source>
        <dbReference type="Proteomes" id="UP000238563"/>
    </source>
</evidence>
<keyword evidence="10" id="KW-0966">Cell projection</keyword>
<dbReference type="InterPro" id="IPR020013">
    <property type="entry name" value="Flagellar_FlgE/F/G"/>
</dbReference>
<dbReference type="InterPro" id="IPR001444">
    <property type="entry name" value="Flag_bb_rod_N"/>
</dbReference>
<evidence type="ECO:0000256" key="2">
    <source>
        <dbReference type="ARBA" id="ARBA00009677"/>
    </source>
</evidence>
<dbReference type="InterPro" id="IPR053967">
    <property type="entry name" value="LlgE_F_G-like_D1"/>
</dbReference>
<dbReference type="RefSeq" id="WP_105735194.1">
    <property type="nucleotide sequence ID" value="NZ_PVBT01000005.1"/>
</dbReference>
<evidence type="ECO:0000259" key="8">
    <source>
        <dbReference type="Pfam" id="PF07559"/>
    </source>
</evidence>
<keyword evidence="11" id="KW-1185">Reference proteome</keyword>
<accession>A0A2S9JFD8</accession>
<dbReference type="OrthoDB" id="8372879at2"/>
<feature type="domain" description="Flagellar basal-body/hook protein C-terminal" evidence="7">
    <location>
        <begin position="382"/>
        <end position="426"/>
    </location>
</feature>
<evidence type="ECO:0000259" key="6">
    <source>
        <dbReference type="Pfam" id="PF00460"/>
    </source>
</evidence>
<dbReference type="Proteomes" id="UP000238563">
    <property type="component" value="Unassembled WGS sequence"/>
</dbReference>
<protein>
    <recommendedName>
        <fullName evidence="3 5">Flagellar hook protein FlgE</fullName>
    </recommendedName>
</protein>
<comment type="function">
    <text evidence="5">A flexible structure which links the flagellar filament to the drive apparatus in the basal body.</text>
</comment>
<name>A0A2S9JFD8_9HYPH</name>
<dbReference type="InterPro" id="IPR010930">
    <property type="entry name" value="Flg_bb/hook_C_dom"/>
</dbReference>
<dbReference type="GO" id="GO:0071978">
    <property type="term" value="P:bacterial-type flagellum-dependent swarming motility"/>
    <property type="evidence" value="ECO:0007669"/>
    <property type="project" value="TreeGrafter"/>
</dbReference>
<dbReference type="Pfam" id="PF00460">
    <property type="entry name" value="Flg_bb_rod"/>
    <property type="match status" value="1"/>
</dbReference>
<dbReference type="PROSITE" id="PS00588">
    <property type="entry name" value="FLAGELLA_BB_ROD"/>
    <property type="match status" value="1"/>
</dbReference>
<dbReference type="SUPFAM" id="SSF117143">
    <property type="entry name" value="Flagellar hook protein flgE"/>
    <property type="match status" value="1"/>
</dbReference>
<dbReference type="GO" id="GO:0005829">
    <property type="term" value="C:cytosol"/>
    <property type="evidence" value="ECO:0007669"/>
    <property type="project" value="TreeGrafter"/>
</dbReference>
<evidence type="ECO:0000259" key="9">
    <source>
        <dbReference type="Pfam" id="PF22692"/>
    </source>
</evidence>
<dbReference type="Gene3D" id="2.60.98.20">
    <property type="entry name" value="Flagellar hook protein FlgE"/>
    <property type="match status" value="1"/>
</dbReference>
<dbReference type="EMBL" id="PVBT01000005">
    <property type="protein sequence ID" value="PRD51637.1"/>
    <property type="molecule type" value="Genomic_DNA"/>
</dbReference>
<gene>
    <name evidence="10" type="ORF">C5750_17430</name>
</gene>
<keyword evidence="10" id="KW-0282">Flagellum</keyword>
<sequence>MSLYGMMRTGVSGMNAQANRLSTVSDNIANSSTTGYKRASTQFASLVLPSSGGAYNSGGVETVVRHHISDDGSLRFTTSSTDLALKGNGFFVVSNSAGTPYLTRAGSFVPDAQGNLVNAAGYYLMGNPIVNGQTNSVINGYQGLEKINVKQNDLVADPSRKGTFTANLPAGSAVVAAADLPSNAAANTAGTAKYTAKTSLQSFDNLGNLVVLDVYFTKTGEDPITKNATWEATVYNKADAAASGGFPYSKPALTTETYNFDGVTGKMTSADKSLSVQIPNGQLLQIDMSATKQLAGDYTPIEAKIDGSTPSPIENVDIAADGTVVARYKNGAQRAIYQIALAEVPSPDKLLVLSGNVFSPSAESGDVQFGRPGKGSFGTLTSGALEESNADIAQELTEMIEAQRSYTANSKVFQTGADLMDVLVNLKR</sequence>
<evidence type="ECO:0000256" key="4">
    <source>
        <dbReference type="ARBA" id="ARBA00023143"/>
    </source>
</evidence>
<evidence type="ECO:0000256" key="1">
    <source>
        <dbReference type="ARBA" id="ARBA00004117"/>
    </source>
</evidence>
<dbReference type="Pfam" id="PF22692">
    <property type="entry name" value="LlgE_F_G_D1"/>
    <property type="match status" value="1"/>
</dbReference>
<dbReference type="GO" id="GO:0009424">
    <property type="term" value="C:bacterial-type flagellum hook"/>
    <property type="evidence" value="ECO:0007669"/>
    <property type="project" value="TreeGrafter"/>
</dbReference>
<evidence type="ECO:0000259" key="7">
    <source>
        <dbReference type="Pfam" id="PF06429"/>
    </source>
</evidence>
<keyword evidence="4 5" id="KW-0975">Bacterial flagellum</keyword>
<dbReference type="AlphaFoldDB" id="A0A2S9JFD8"/>
<dbReference type="InterPro" id="IPR011491">
    <property type="entry name" value="FlgE_D2"/>
</dbReference>
<dbReference type="PANTHER" id="PTHR30435:SF1">
    <property type="entry name" value="FLAGELLAR HOOK PROTEIN FLGE"/>
    <property type="match status" value="1"/>
</dbReference>
<feature type="domain" description="Flagellar hook protein FlgE D2" evidence="8">
    <location>
        <begin position="182"/>
        <end position="307"/>
    </location>
</feature>